<dbReference type="PROSITE" id="PS51257">
    <property type="entry name" value="PROKAR_LIPOPROTEIN"/>
    <property type="match status" value="1"/>
</dbReference>
<dbReference type="KEGG" id="lkm:EFP84_04445"/>
<dbReference type="RefSeq" id="WP_123179234.1">
    <property type="nucleotide sequence ID" value="NZ_CP033614.1"/>
</dbReference>
<dbReference type="Pfam" id="PF13146">
    <property type="entry name" value="TRL"/>
    <property type="match status" value="1"/>
</dbReference>
<dbReference type="EMBL" id="CP033614">
    <property type="protein sequence ID" value="AYV54839.1"/>
    <property type="molecule type" value="Genomic_DNA"/>
</dbReference>
<accession>A0AAD0UNL2</accession>
<protein>
    <recommendedName>
        <fullName evidence="3">Lipoprotein</fullName>
    </recommendedName>
</protein>
<organism evidence="1 2">
    <name type="scientific">Leptospira kmetyi</name>
    <dbReference type="NCBI Taxonomy" id="408139"/>
    <lineage>
        <taxon>Bacteria</taxon>
        <taxon>Pseudomonadati</taxon>
        <taxon>Spirochaetota</taxon>
        <taxon>Spirochaetia</taxon>
        <taxon>Leptospirales</taxon>
        <taxon>Leptospiraceae</taxon>
        <taxon>Leptospira</taxon>
    </lineage>
</organism>
<proteinExistence type="predicted"/>
<name>A0AAD0UNL2_9LEPT</name>
<dbReference type="InterPro" id="IPR025113">
    <property type="entry name" value="TRL-like"/>
</dbReference>
<evidence type="ECO:0000313" key="1">
    <source>
        <dbReference type="EMBL" id="AYV54839.1"/>
    </source>
</evidence>
<reference evidence="1 2" key="1">
    <citation type="submission" date="2018-11" db="EMBL/GenBank/DDBJ databases">
        <title>Complete genome sequence of Leptospira kmetyi isolate LS 001/16 from soil sample associated with a leptospirosis patient in Kelantan.</title>
        <authorList>
            <person name="Muhammad Yusoff F."/>
            <person name="Muhammad Yusoff S."/>
            <person name="Ahmad M.N."/>
            <person name="Yusof N.Y."/>
            <person name="Aziah I."/>
        </authorList>
    </citation>
    <scope>NUCLEOTIDE SEQUENCE [LARGE SCALE GENOMIC DNA]</scope>
    <source>
        <strain evidence="1 2">LS 001/16</strain>
    </source>
</reference>
<dbReference type="Proteomes" id="UP000276407">
    <property type="component" value="Chromosome 1"/>
</dbReference>
<evidence type="ECO:0008006" key="3">
    <source>
        <dbReference type="Google" id="ProtNLM"/>
    </source>
</evidence>
<gene>
    <name evidence="1" type="ORF">EFP84_04445</name>
</gene>
<evidence type="ECO:0000313" key="2">
    <source>
        <dbReference type="Proteomes" id="UP000276407"/>
    </source>
</evidence>
<sequence length="149" mass="16757">MKRILNIQKLAIVLFSFAGIFLTGCIATSEPALLFSYNTQHLLSKTNGNMISSAKILRKGESCTYAISLFYYNATFRGPKNSVADIAHEFDIQKIAVVDYSSFSFLGPVFYKNCIVVWGNEIRTSSAFELKMTLPDSKRSPDFRSEWVS</sequence>
<dbReference type="AlphaFoldDB" id="A0AAD0UNL2"/>